<comment type="subcellular location">
    <subcellularLocation>
        <location evidence="1">Nucleus</location>
    </subcellularLocation>
</comment>
<keyword evidence="10" id="KW-1185">Reference proteome</keyword>
<dbReference type="InterPro" id="IPR018170">
    <property type="entry name" value="Aldo/ket_reductase_CS"/>
</dbReference>
<organism evidence="9 10">
    <name type="scientific">Striga asiatica</name>
    <name type="common">Asiatic witchweed</name>
    <name type="synonym">Buchnera asiatica</name>
    <dbReference type="NCBI Taxonomy" id="4170"/>
    <lineage>
        <taxon>Eukaryota</taxon>
        <taxon>Viridiplantae</taxon>
        <taxon>Streptophyta</taxon>
        <taxon>Embryophyta</taxon>
        <taxon>Tracheophyta</taxon>
        <taxon>Spermatophyta</taxon>
        <taxon>Magnoliopsida</taxon>
        <taxon>eudicotyledons</taxon>
        <taxon>Gunneridae</taxon>
        <taxon>Pentapetalae</taxon>
        <taxon>asterids</taxon>
        <taxon>lamiids</taxon>
        <taxon>Lamiales</taxon>
        <taxon>Orobanchaceae</taxon>
        <taxon>Buchnereae</taxon>
        <taxon>Striga</taxon>
    </lineage>
</organism>
<dbReference type="EMBL" id="BKCP01010848">
    <property type="protein sequence ID" value="GER54006.1"/>
    <property type="molecule type" value="Genomic_DNA"/>
</dbReference>
<dbReference type="SUPFAM" id="SSF51735">
    <property type="entry name" value="NAD(P)-binding Rossmann-fold domains"/>
    <property type="match status" value="1"/>
</dbReference>
<dbReference type="PANTHER" id="PTHR43625">
    <property type="entry name" value="AFLATOXIN B1 ALDEHYDE REDUCTASE"/>
    <property type="match status" value="1"/>
</dbReference>
<dbReference type="InterPro" id="IPR050791">
    <property type="entry name" value="Aldo-Keto_reductase"/>
</dbReference>
<evidence type="ECO:0000256" key="7">
    <source>
        <dbReference type="SAM" id="MobiDB-lite"/>
    </source>
</evidence>
<dbReference type="InterPro" id="IPR011598">
    <property type="entry name" value="bHLH_dom"/>
</dbReference>
<dbReference type="GO" id="GO:0016491">
    <property type="term" value="F:oxidoreductase activity"/>
    <property type="evidence" value="ECO:0007669"/>
    <property type="project" value="UniProtKB-KW"/>
</dbReference>
<feature type="compositionally biased region" description="Basic and acidic residues" evidence="7">
    <location>
        <begin position="657"/>
        <end position="668"/>
    </location>
</feature>
<dbReference type="SUPFAM" id="SSF47459">
    <property type="entry name" value="HLH, helix-loop-helix DNA-binding domain"/>
    <property type="match status" value="1"/>
</dbReference>
<proteinExistence type="predicted"/>
<dbReference type="OrthoDB" id="37537at2759"/>
<evidence type="ECO:0000256" key="2">
    <source>
        <dbReference type="ARBA" id="ARBA00022857"/>
    </source>
</evidence>
<dbReference type="InterPro" id="IPR036638">
    <property type="entry name" value="HLH_DNA-bd_sf"/>
</dbReference>
<dbReference type="PROSITE" id="PS00062">
    <property type="entry name" value="ALDOKETO_REDUCTASE_2"/>
    <property type="match status" value="1"/>
</dbReference>
<dbReference type="InterPro" id="IPR036291">
    <property type="entry name" value="NAD(P)-bd_dom_sf"/>
</dbReference>
<sequence>MALLLSNACFPAFNRSTVPTVRAVASEQGSIGLRTAEEGKVKLGGSELLVTKLGIGAWSWGDTSYWNNFDWDDRKLKAAKAAFDTSIDCGITFFDTAEVYGSRMSLGAISSETLLGRFIKERKQKDPEVEVAIATKYAALPWRLGRQSVISALKDSLARLELSCVDLYQLHWPGIWGNEGYIDGLADVVEQGLVKAVGVSNYSEKRLRAAYDQLKKRGIPLASNQVNYSLIYRLPEENGVKSACDELGISLIAYSPLAQGALTGKYTPKNTPSGPRGRIYTPEFMIRLQPLINRIKEIGDSYGKTPTQVVLNWLVAQGNVVPIPGARNGEQAKEFSGAVGWKLSEEQVEELRAMASEIKPVIGFPVEKLQETFQVANWAHFSDHNFIEREDVDLIKSWGSPNVGPPLSRRPGPPIRMDNLLSDWNTEIGVGFPLPLQKKPQRVENDLGELIWKNGGVVLNSQTNKKQPKQIVKDSQSNPINSIQDYDALSWVDETLDKDLFSSLLPEIPSSNSADPNRPLAKFDLSEINNVSTPVMPTPTFDQNLESANINKVKIPAEKHSTGWVDRAPVNECSVKMVNSSHCASNQVANDVDMSWASSSQGLGGKTHFAGPEGKYGGNVGPQCETDKEKLTSCSGGCRCSFRNKSNETNSLKRKSRDLEESECRSDATELESAAGDKSAQKATRRSRVAEVHNLSERRRRDRINERMRALQELIPHSNKLLWMGSGMAQMIPPGMQHYMSRFGMGMSPPLHPAISNLVNLSRLPLVDQAMNVTSGTNQAPVSYQNQMPNSSFVESYGNYMGFCSLANAPQIRGVDYNTPDGTCVRDYIDVTDLIDAHVKALARAQPEKVGIYNVGTGKGSSVKEFVEACKKATGVNIKVDYLSRRPGDYAEVYSDPSKIWNELNWKAKYTNLEESLAIAWRWQKAHRNGYDN</sequence>
<feature type="domain" description="BHLH" evidence="8">
    <location>
        <begin position="688"/>
        <end position="742"/>
    </location>
</feature>
<dbReference type="CDD" id="cd19093">
    <property type="entry name" value="AKR_AtPLR-like"/>
    <property type="match status" value="1"/>
</dbReference>
<evidence type="ECO:0000256" key="5">
    <source>
        <dbReference type="ARBA" id="ARBA00023163"/>
    </source>
</evidence>
<evidence type="ECO:0000256" key="3">
    <source>
        <dbReference type="ARBA" id="ARBA00023002"/>
    </source>
</evidence>
<keyword evidence="2" id="KW-0521">NADP</keyword>
<dbReference type="PANTHER" id="PTHR43625:SF88">
    <property type="entry name" value="OS07G0143000 PROTEIN"/>
    <property type="match status" value="1"/>
</dbReference>
<reference evidence="10" key="1">
    <citation type="journal article" date="2019" name="Curr. Biol.">
        <title>Genome Sequence of Striga asiatica Provides Insight into the Evolution of Plant Parasitism.</title>
        <authorList>
            <person name="Yoshida S."/>
            <person name="Kim S."/>
            <person name="Wafula E.K."/>
            <person name="Tanskanen J."/>
            <person name="Kim Y.M."/>
            <person name="Honaas L."/>
            <person name="Yang Z."/>
            <person name="Spallek T."/>
            <person name="Conn C.E."/>
            <person name="Ichihashi Y."/>
            <person name="Cheong K."/>
            <person name="Cui S."/>
            <person name="Der J.P."/>
            <person name="Gundlach H."/>
            <person name="Jiao Y."/>
            <person name="Hori C."/>
            <person name="Ishida J.K."/>
            <person name="Kasahara H."/>
            <person name="Kiba T."/>
            <person name="Kim M.S."/>
            <person name="Koo N."/>
            <person name="Laohavisit A."/>
            <person name="Lee Y.H."/>
            <person name="Lumba S."/>
            <person name="McCourt P."/>
            <person name="Mortimer J.C."/>
            <person name="Mutuku J.M."/>
            <person name="Nomura T."/>
            <person name="Sasaki-Sekimoto Y."/>
            <person name="Seto Y."/>
            <person name="Wang Y."/>
            <person name="Wakatake T."/>
            <person name="Sakakibara H."/>
            <person name="Demura T."/>
            <person name="Yamaguchi S."/>
            <person name="Yoneyama K."/>
            <person name="Manabe R.I."/>
            <person name="Nelson D.C."/>
            <person name="Schulman A.H."/>
            <person name="Timko M.P."/>
            <person name="dePamphilis C.W."/>
            <person name="Choi D."/>
            <person name="Shirasu K."/>
        </authorList>
    </citation>
    <scope>NUCLEOTIDE SEQUENCE [LARGE SCALE GENOMIC DNA]</scope>
    <source>
        <strain evidence="10">cv. UVA1</strain>
    </source>
</reference>
<dbReference type="GO" id="GO:0005634">
    <property type="term" value="C:nucleus"/>
    <property type="evidence" value="ECO:0007669"/>
    <property type="project" value="UniProtKB-SubCell"/>
</dbReference>
<dbReference type="InterPro" id="IPR036812">
    <property type="entry name" value="NAD(P)_OxRdtase_dom_sf"/>
</dbReference>
<dbReference type="Gene3D" id="4.10.280.10">
    <property type="entry name" value="Helix-loop-helix DNA-binding domain"/>
    <property type="match status" value="1"/>
</dbReference>
<dbReference type="InterPro" id="IPR020471">
    <property type="entry name" value="AKR"/>
</dbReference>
<feature type="region of interest" description="Disordered" evidence="7">
    <location>
        <begin position="645"/>
        <end position="692"/>
    </location>
</feature>
<dbReference type="Gene3D" id="3.40.50.720">
    <property type="entry name" value="NAD(P)-binding Rossmann-like Domain"/>
    <property type="match status" value="1"/>
</dbReference>
<dbReference type="Pfam" id="PF00010">
    <property type="entry name" value="HLH"/>
    <property type="match status" value="1"/>
</dbReference>
<dbReference type="Proteomes" id="UP000325081">
    <property type="component" value="Unassembled WGS sequence"/>
</dbReference>
<evidence type="ECO:0000256" key="1">
    <source>
        <dbReference type="ARBA" id="ARBA00004123"/>
    </source>
</evidence>
<comment type="caution">
    <text evidence="9">The sequence shown here is derived from an EMBL/GenBank/DDBJ whole genome shotgun (WGS) entry which is preliminary data.</text>
</comment>
<evidence type="ECO:0000313" key="10">
    <source>
        <dbReference type="Proteomes" id="UP000325081"/>
    </source>
</evidence>
<name>A0A5A7R984_STRAF</name>
<evidence type="ECO:0000256" key="6">
    <source>
        <dbReference type="ARBA" id="ARBA00023242"/>
    </source>
</evidence>
<dbReference type="InterPro" id="IPR016040">
    <property type="entry name" value="NAD(P)-bd_dom"/>
</dbReference>
<dbReference type="Pfam" id="PF16363">
    <property type="entry name" value="GDP_Man_Dehyd"/>
    <property type="match status" value="1"/>
</dbReference>
<dbReference type="Gene3D" id="3.90.25.10">
    <property type="entry name" value="UDP-galactose 4-epimerase, domain 1"/>
    <property type="match status" value="1"/>
</dbReference>
<dbReference type="Gene3D" id="3.20.20.100">
    <property type="entry name" value="NADP-dependent oxidoreductase domain"/>
    <property type="match status" value="1"/>
</dbReference>
<dbReference type="AlphaFoldDB" id="A0A5A7R984"/>
<keyword evidence="5" id="KW-0804">Transcription</keyword>
<dbReference type="SUPFAM" id="SSF51430">
    <property type="entry name" value="NAD(P)-linked oxidoreductase"/>
    <property type="match status" value="1"/>
</dbReference>
<dbReference type="Pfam" id="PF00248">
    <property type="entry name" value="Aldo_ket_red"/>
    <property type="match status" value="1"/>
</dbReference>
<dbReference type="InterPro" id="IPR023210">
    <property type="entry name" value="NADP_OxRdtase_dom"/>
</dbReference>
<keyword evidence="6" id="KW-0539">Nucleus</keyword>
<keyword evidence="4" id="KW-0805">Transcription regulation</keyword>
<gene>
    <name evidence="9" type="ORF">STAS_31557</name>
</gene>
<dbReference type="PROSITE" id="PS50888">
    <property type="entry name" value="BHLH"/>
    <property type="match status" value="1"/>
</dbReference>
<protein>
    <submittedName>
        <fullName evidence="9">NAD(P)-linked oxidoreductase superfamily protein</fullName>
    </submittedName>
</protein>
<evidence type="ECO:0000259" key="8">
    <source>
        <dbReference type="PROSITE" id="PS50888"/>
    </source>
</evidence>
<dbReference type="GO" id="GO:0046983">
    <property type="term" value="F:protein dimerization activity"/>
    <property type="evidence" value="ECO:0007669"/>
    <property type="project" value="InterPro"/>
</dbReference>
<dbReference type="PRINTS" id="PR00069">
    <property type="entry name" value="ALDKETRDTASE"/>
</dbReference>
<accession>A0A5A7R984</accession>
<dbReference type="GO" id="GO:0005737">
    <property type="term" value="C:cytoplasm"/>
    <property type="evidence" value="ECO:0007669"/>
    <property type="project" value="TreeGrafter"/>
</dbReference>
<evidence type="ECO:0000313" key="9">
    <source>
        <dbReference type="EMBL" id="GER54006.1"/>
    </source>
</evidence>
<keyword evidence="3" id="KW-0560">Oxidoreductase</keyword>
<evidence type="ECO:0000256" key="4">
    <source>
        <dbReference type="ARBA" id="ARBA00023015"/>
    </source>
</evidence>